<dbReference type="RefSeq" id="WP_185956203.1">
    <property type="nucleotide sequence ID" value="NZ_FXTI01000006.1"/>
</dbReference>
<keyword evidence="5" id="KW-1185">Reference proteome</keyword>
<dbReference type="PANTHER" id="PTHR43514">
    <property type="entry name" value="ABC TRANSPORTER I FAMILY MEMBER 10"/>
    <property type="match status" value="1"/>
</dbReference>
<feature type="domain" description="ABC transporter" evidence="3">
    <location>
        <begin position="10"/>
        <end position="254"/>
    </location>
</feature>
<dbReference type="GO" id="GO:0016887">
    <property type="term" value="F:ATP hydrolysis activity"/>
    <property type="evidence" value="ECO:0007669"/>
    <property type="project" value="InterPro"/>
</dbReference>
<dbReference type="InterPro" id="IPR003593">
    <property type="entry name" value="AAA+_ATPase"/>
</dbReference>
<dbReference type="PANTHER" id="PTHR43514:SF11">
    <property type="entry name" value="ABC TRANSPORTER RELATED"/>
    <property type="match status" value="1"/>
</dbReference>
<dbReference type="SUPFAM" id="SSF52540">
    <property type="entry name" value="P-loop containing nucleoside triphosphate hydrolases"/>
    <property type="match status" value="1"/>
</dbReference>
<dbReference type="Gene3D" id="3.40.50.300">
    <property type="entry name" value="P-loop containing nucleotide triphosphate hydrolases"/>
    <property type="match status" value="1"/>
</dbReference>
<sequence>MYIECSHVSKRFTDSEKRGWGLFQGQAGLLDFTATLKGGVTAVLGPPSSGKSTLLQIIAAFSVPDDGRVTYQFADHCSYVWSRRIADMGDMSTVELLQQRIGYVPSNKLLHPDDMVLEDALLNLSYYHRLAQPKRRVVEMITRWGLAAYRKGMLVELPEYILSRYAIAASLLGDPEFWLLDDPTRGLDELGYNLFLHELQQRREKGITIFVTHDLELAELADHLLLMESGFCRRIGERRWMTSGVPDGSVASWYQLMQRFFLSSNS</sequence>
<keyword evidence="1" id="KW-0547">Nucleotide-binding</keyword>
<accession>A0A521DLF6</accession>
<dbReference type="InterPro" id="IPR027417">
    <property type="entry name" value="P-loop_NTPase"/>
</dbReference>
<dbReference type="GO" id="GO:0005524">
    <property type="term" value="F:ATP binding"/>
    <property type="evidence" value="ECO:0007669"/>
    <property type="project" value="UniProtKB-KW"/>
</dbReference>
<dbReference type="InterPro" id="IPR003439">
    <property type="entry name" value="ABC_transporter-like_ATP-bd"/>
</dbReference>
<dbReference type="InterPro" id="IPR050334">
    <property type="entry name" value="Molybdenum_import_ModC"/>
</dbReference>
<name>A0A521DLF6_9BACL</name>
<evidence type="ECO:0000313" key="5">
    <source>
        <dbReference type="Proteomes" id="UP000315636"/>
    </source>
</evidence>
<keyword evidence="2 4" id="KW-0067">ATP-binding</keyword>
<dbReference type="SMART" id="SM00382">
    <property type="entry name" value="AAA"/>
    <property type="match status" value="1"/>
</dbReference>
<dbReference type="EMBL" id="FXTI01000006">
    <property type="protein sequence ID" value="SMO71770.1"/>
    <property type="molecule type" value="Genomic_DNA"/>
</dbReference>
<organism evidence="4 5">
    <name type="scientific">Melghirimyces algeriensis</name>
    <dbReference type="NCBI Taxonomy" id="910412"/>
    <lineage>
        <taxon>Bacteria</taxon>
        <taxon>Bacillati</taxon>
        <taxon>Bacillota</taxon>
        <taxon>Bacilli</taxon>
        <taxon>Bacillales</taxon>
        <taxon>Thermoactinomycetaceae</taxon>
        <taxon>Melghirimyces</taxon>
    </lineage>
</organism>
<evidence type="ECO:0000256" key="1">
    <source>
        <dbReference type="ARBA" id="ARBA00022741"/>
    </source>
</evidence>
<evidence type="ECO:0000256" key="2">
    <source>
        <dbReference type="ARBA" id="ARBA00022840"/>
    </source>
</evidence>
<reference evidence="4 5" key="1">
    <citation type="submission" date="2017-05" db="EMBL/GenBank/DDBJ databases">
        <authorList>
            <person name="Varghese N."/>
            <person name="Submissions S."/>
        </authorList>
    </citation>
    <scope>NUCLEOTIDE SEQUENCE [LARGE SCALE GENOMIC DNA]</scope>
    <source>
        <strain evidence="4 5">DSM 45474</strain>
    </source>
</reference>
<proteinExistence type="predicted"/>
<dbReference type="Proteomes" id="UP000315636">
    <property type="component" value="Unassembled WGS sequence"/>
</dbReference>
<dbReference type="AlphaFoldDB" id="A0A521DLF6"/>
<evidence type="ECO:0000313" key="4">
    <source>
        <dbReference type="EMBL" id="SMO71770.1"/>
    </source>
</evidence>
<protein>
    <submittedName>
        <fullName evidence="4">Putative ABC transport system ATP-binding protein/polar amino acid transport system ATP-binding protein</fullName>
    </submittedName>
</protein>
<evidence type="ECO:0000259" key="3">
    <source>
        <dbReference type="PROSITE" id="PS50893"/>
    </source>
</evidence>
<dbReference type="Pfam" id="PF00005">
    <property type="entry name" value="ABC_tran"/>
    <property type="match status" value="1"/>
</dbReference>
<gene>
    <name evidence="4" type="ORF">SAMN06264849_10686</name>
</gene>
<dbReference type="PROSITE" id="PS50893">
    <property type="entry name" value="ABC_TRANSPORTER_2"/>
    <property type="match status" value="1"/>
</dbReference>